<proteinExistence type="predicted"/>
<evidence type="ECO:0000313" key="1">
    <source>
        <dbReference type="EMBL" id="VDO75622.1"/>
    </source>
</evidence>
<organism evidence="1 2">
    <name type="scientific">Schistosoma margrebowiei</name>
    <dbReference type="NCBI Taxonomy" id="48269"/>
    <lineage>
        <taxon>Eukaryota</taxon>
        <taxon>Metazoa</taxon>
        <taxon>Spiralia</taxon>
        <taxon>Lophotrochozoa</taxon>
        <taxon>Platyhelminthes</taxon>
        <taxon>Trematoda</taxon>
        <taxon>Digenea</taxon>
        <taxon>Strigeidida</taxon>
        <taxon>Schistosomatoidea</taxon>
        <taxon>Schistosomatidae</taxon>
        <taxon>Schistosoma</taxon>
    </lineage>
</organism>
<dbReference type="AlphaFoldDB" id="A0A183LU28"/>
<gene>
    <name evidence="1" type="ORF">SMRZ_LOCUS7303</name>
</gene>
<dbReference type="Proteomes" id="UP000277204">
    <property type="component" value="Unassembled WGS sequence"/>
</dbReference>
<dbReference type="STRING" id="48269.A0A183LU28"/>
<reference evidence="1 2" key="1">
    <citation type="submission" date="2018-11" db="EMBL/GenBank/DDBJ databases">
        <authorList>
            <consortium name="Pathogen Informatics"/>
        </authorList>
    </citation>
    <scope>NUCLEOTIDE SEQUENCE [LARGE SCALE GENOMIC DNA]</scope>
    <source>
        <strain evidence="1 2">Zambia</strain>
    </source>
</reference>
<accession>A0A183LU28</accession>
<keyword evidence="2" id="KW-1185">Reference proteome</keyword>
<sequence length="75" mass="8571">MLDLIQTKSQKHKCNLSPVEKDTVMTTKVCPSKFARSDRTSSSAQLQYYIPRRGIEPDGIEYRDLYPVRPPSVAK</sequence>
<protein>
    <submittedName>
        <fullName evidence="1">Uncharacterized protein</fullName>
    </submittedName>
</protein>
<name>A0A183LU28_9TREM</name>
<dbReference type="EMBL" id="UZAI01002916">
    <property type="protein sequence ID" value="VDO75622.1"/>
    <property type="molecule type" value="Genomic_DNA"/>
</dbReference>
<evidence type="ECO:0000313" key="2">
    <source>
        <dbReference type="Proteomes" id="UP000277204"/>
    </source>
</evidence>